<organism evidence="1 2">
    <name type="scientific">Bacillus suaedaesalsae</name>
    <dbReference type="NCBI Taxonomy" id="2810349"/>
    <lineage>
        <taxon>Bacteria</taxon>
        <taxon>Bacillati</taxon>
        <taxon>Bacillota</taxon>
        <taxon>Bacilli</taxon>
        <taxon>Bacillales</taxon>
        <taxon>Bacillaceae</taxon>
        <taxon>Bacillus</taxon>
    </lineage>
</organism>
<accession>A0ABS2DLT2</accession>
<gene>
    <name evidence="1" type="ORF">JR050_17420</name>
</gene>
<protein>
    <recommendedName>
        <fullName evidence="3">Lipoprotein</fullName>
    </recommendedName>
</protein>
<reference evidence="1 2" key="1">
    <citation type="submission" date="2021-02" db="EMBL/GenBank/DDBJ databases">
        <title>Bacillus sp. RD4P76, an endophyte from a halophyte.</title>
        <authorList>
            <person name="Sun J.-Q."/>
        </authorList>
    </citation>
    <scope>NUCLEOTIDE SEQUENCE [LARGE SCALE GENOMIC DNA]</scope>
    <source>
        <strain evidence="1 2">RD4P76</strain>
    </source>
</reference>
<dbReference type="PROSITE" id="PS51257">
    <property type="entry name" value="PROKAR_LIPOPROTEIN"/>
    <property type="match status" value="1"/>
</dbReference>
<proteinExistence type="predicted"/>
<dbReference type="RefSeq" id="WP_204204897.1">
    <property type="nucleotide sequence ID" value="NZ_JAFELM010000043.1"/>
</dbReference>
<name>A0ABS2DLT2_9BACI</name>
<evidence type="ECO:0008006" key="3">
    <source>
        <dbReference type="Google" id="ProtNLM"/>
    </source>
</evidence>
<evidence type="ECO:0000313" key="1">
    <source>
        <dbReference type="EMBL" id="MBM6619444.1"/>
    </source>
</evidence>
<comment type="caution">
    <text evidence="1">The sequence shown here is derived from an EMBL/GenBank/DDBJ whole genome shotgun (WGS) entry which is preliminary data.</text>
</comment>
<keyword evidence="2" id="KW-1185">Reference proteome</keyword>
<evidence type="ECO:0000313" key="2">
    <source>
        <dbReference type="Proteomes" id="UP001518925"/>
    </source>
</evidence>
<dbReference type="EMBL" id="JAFELM010000043">
    <property type="protein sequence ID" value="MBM6619444.1"/>
    <property type="molecule type" value="Genomic_DNA"/>
</dbReference>
<sequence length="161" mass="18752">MKRFIIAIFLILSVSGCTFKVNDHKKIPEDFNFSLSYGVNGINRIDTFEGKVVKDLINNGKIEADIVLTRDEMQQIYEKMNELDIMKKFNVKKEKGCGVEPSNLSKWTIHMNGETNSFYYMSYCDPPKRIIALYELENYIHEMAVNKEEYKRLPKAEGGYE</sequence>
<dbReference type="Proteomes" id="UP001518925">
    <property type="component" value="Unassembled WGS sequence"/>
</dbReference>